<organism evidence="2 3">
    <name type="scientific">Parahaliea aestuarii</name>
    <dbReference type="NCBI Taxonomy" id="1852021"/>
    <lineage>
        <taxon>Bacteria</taxon>
        <taxon>Pseudomonadati</taxon>
        <taxon>Pseudomonadota</taxon>
        <taxon>Gammaproteobacteria</taxon>
        <taxon>Cellvibrionales</taxon>
        <taxon>Halieaceae</taxon>
        <taxon>Parahaliea</taxon>
    </lineage>
</organism>
<evidence type="ECO:0000256" key="1">
    <source>
        <dbReference type="SAM" id="MobiDB-lite"/>
    </source>
</evidence>
<proteinExistence type="predicted"/>
<keyword evidence="3" id="KW-1185">Reference proteome</keyword>
<evidence type="ECO:0000313" key="2">
    <source>
        <dbReference type="EMBL" id="TXS91775.1"/>
    </source>
</evidence>
<dbReference type="OrthoDB" id="5729416at2"/>
<gene>
    <name evidence="2" type="ORF">FVW59_11530</name>
</gene>
<protein>
    <recommendedName>
        <fullName evidence="4">Lipoprotein</fullName>
    </recommendedName>
</protein>
<accession>A0A5C8ZTJ3</accession>
<comment type="caution">
    <text evidence="2">The sequence shown here is derived from an EMBL/GenBank/DDBJ whole genome shotgun (WGS) entry which is preliminary data.</text>
</comment>
<dbReference type="PROSITE" id="PS51257">
    <property type="entry name" value="PROKAR_LIPOPROTEIN"/>
    <property type="match status" value="1"/>
</dbReference>
<reference evidence="2 3" key="1">
    <citation type="submission" date="2019-08" db="EMBL/GenBank/DDBJ databases">
        <title>Parahaliea maris sp. nov., isolated from the surface seawater.</title>
        <authorList>
            <person name="Liu Y."/>
        </authorList>
    </citation>
    <scope>NUCLEOTIDE SEQUENCE [LARGE SCALE GENOMIC DNA]</scope>
    <source>
        <strain evidence="2 3">S2-26</strain>
    </source>
</reference>
<sequence length="196" mass="21299">MNNLPRFVLLLWLLTAAGCSQWHYQMGEPLDETAAPRQGHTMSQVLAALGPPLRLSATPSGYVMGWEYWRIRENSLGFSLGALGADFLSVDWGDARIAGQFMLVSFNREHRVSGAAYMTWDGDGSSGSAIQPLFGFAEVVEVGDLLTPLPQHDWGANLLDRLPAVLNSESRPDMGNSGIQQRGTPAGIGQQSLELQ</sequence>
<dbReference type="AlphaFoldDB" id="A0A5C8ZTJ3"/>
<feature type="region of interest" description="Disordered" evidence="1">
    <location>
        <begin position="170"/>
        <end position="196"/>
    </location>
</feature>
<dbReference type="Proteomes" id="UP000321933">
    <property type="component" value="Unassembled WGS sequence"/>
</dbReference>
<dbReference type="RefSeq" id="WP_148064472.1">
    <property type="nucleotide sequence ID" value="NZ_VRYZ01000004.1"/>
</dbReference>
<feature type="compositionally biased region" description="Polar residues" evidence="1">
    <location>
        <begin position="177"/>
        <end position="196"/>
    </location>
</feature>
<evidence type="ECO:0008006" key="4">
    <source>
        <dbReference type="Google" id="ProtNLM"/>
    </source>
</evidence>
<name>A0A5C8ZTJ3_9GAMM</name>
<dbReference type="EMBL" id="VRYZ01000004">
    <property type="protein sequence ID" value="TXS91775.1"/>
    <property type="molecule type" value="Genomic_DNA"/>
</dbReference>
<evidence type="ECO:0000313" key="3">
    <source>
        <dbReference type="Proteomes" id="UP000321933"/>
    </source>
</evidence>